<gene>
    <name evidence="2" type="ORF">SAMN06295912_101223</name>
</gene>
<keyword evidence="3" id="KW-1185">Reference proteome</keyword>
<reference evidence="3" key="1">
    <citation type="submission" date="2017-06" db="EMBL/GenBank/DDBJ databases">
        <authorList>
            <person name="Varghese N."/>
            <person name="Submissions S."/>
        </authorList>
    </citation>
    <scope>NUCLEOTIDE SEQUENCE [LARGE SCALE GENOMIC DNA]</scope>
    <source>
        <strain evidence="3">LNB2</strain>
    </source>
</reference>
<dbReference type="OrthoDB" id="9987534at2"/>
<feature type="region of interest" description="Disordered" evidence="1">
    <location>
        <begin position="59"/>
        <end position="84"/>
    </location>
</feature>
<dbReference type="AlphaFoldDB" id="A0A239BM98"/>
<dbReference type="EMBL" id="FZOS01000001">
    <property type="protein sequence ID" value="SNS08193.1"/>
    <property type="molecule type" value="Genomic_DNA"/>
</dbReference>
<evidence type="ECO:0000313" key="3">
    <source>
        <dbReference type="Proteomes" id="UP000198281"/>
    </source>
</evidence>
<name>A0A239BM98_9SPHN</name>
<protein>
    <submittedName>
        <fullName evidence="2">Uncharacterized protein</fullName>
    </submittedName>
</protein>
<evidence type="ECO:0000313" key="2">
    <source>
        <dbReference type="EMBL" id="SNS08193.1"/>
    </source>
</evidence>
<proteinExistence type="predicted"/>
<dbReference type="Proteomes" id="UP000198281">
    <property type="component" value="Unassembled WGS sequence"/>
</dbReference>
<dbReference type="RefSeq" id="WP_144033677.1">
    <property type="nucleotide sequence ID" value="NZ_FZOS01000001.1"/>
</dbReference>
<evidence type="ECO:0000256" key="1">
    <source>
        <dbReference type="SAM" id="MobiDB-lite"/>
    </source>
</evidence>
<sequence length="84" mass="9353">MASYRLFLWSRDENRLEERMVATDTAGLLDTFDRIGRSAVREATHQHNVSPRRYLSAAALDKQGDDSQADHSAGPACVLPRLPA</sequence>
<organism evidence="2 3">
    <name type="scientific">Edaphosphingomonas laterariae</name>
    <dbReference type="NCBI Taxonomy" id="861865"/>
    <lineage>
        <taxon>Bacteria</taxon>
        <taxon>Pseudomonadati</taxon>
        <taxon>Pseudomonadota</taxon>
        <taxon>Alphaproteobacteria</taxon>
        <taxon>Sphingomonadales</taxon>
        <taxon>Rhizorhabdaceae</taxon>
        <taxon>Edaphosphingomonas</taxon>
    </lineage>
</organism>
<accession>A0A239BM98</accession>